<dbReference type="KEGG" id="ara:Arad_12456"/>
<dbReference type="GO" id="GO:0004124">
    <property type="term" value="F:cysteine synthase activity"/>
    <property type="evidence" value="ECO:0007669"/>
    <property type="project" value="UniProtKB-EC"/>
</dbReference>
<dbReference type="EC" id="2.5.1.47" evidence="3"/>
<dbReference type="EMBL" id="CP000631">
    <property type="protein sequence ID" value="ACM31417.1"/>
    <property type="molecule type" value="Genomic_DNA"/>
</dbReference>
<evidence type="ECO:0000256" key="4">
    <source>
        <dbReference type="ARBA" id="ARBA00022605"/>
    </source>
</evidence>
<reference evidence="11 12" key="1">
    <citation type="journal article" date="2009" name="J. Bacteriol.">
        <title>Genome sequences of three Agrobacterium biovars help elucidate the evolution of multichromosome genomes in bacteria.</title>
        <authorList>
            <person name="Slater S.C."/>
            <person name="Goldman B.S."/>
            <person name="Goodner B."/>
            <person name="Setubal J.C."/>
            <person name="Farrand S.K."/>
            <person name="Nester E.W."/>
            <person name="Burr T.J."/>
            <person name="Banta L."/>
            <person name="Dickerman A.W."/>
            <person name="Paulsen I."/>
            <person name="Otten L."/>
            <person name="Suen G."/>
            <person name="Welch R."/>
            <person name="Almeida N.F."/>
            <person name="Arnold F."/>
            <person name="Burton O.T."/>
            <person name="Du Z."/>
            <person name="Ewing A."/>
            <person name="Godsy E."/>
            <person name="Heisel S."/>
            <person name="Houmiel K.L."/>
            <person name="Jhaveri J."/>
            <person name="Lu J."/>
            <person name="Miller N.M."/>
            <person name="Norton S."/>
            <person name="Chen Q."/>
            <person name="Phoolcharoen W."/>
            <person name="Ohlin V."/>
            <person name="Ondrusek D."/>
            <person name="Pride N."/>
            <person name="Stricklin S.L."/>
            <person name="Sun J."/>
            <person name="Wheeler C."/>
            <person name="Wilson L."/>
            <person name="Zhu H."/>
            <person name="Wood D.W."/>
        </authorList>
    </citation>
    <scope>NUCLEOTIDE SEQUENCE [LARGE SCALE GENOMIC DNA]</scope>
    <source>
        <strain evidence="12">K84 / ATCC BAA-868</strain>
        <plasmid evidence="11 12">pAtK84c</plasmid>
    </source>
</reference>
<dbReference type="InterPro" id="IPR036052">
    <property type="entry name" value="TrpB-like_PALP_sf"/>
</dbReference>
<dbReference type="AlphaFoldDB" id="B9JQJ8"/>
<gene>
    <name evidence="11" type="ordered locus">Arad_12456</name>
</gene>
<evidence type="ECO:0000256" key="1">
    <source>
        <dbReference type="ARBA" id="ARBA00001933"/>
    </source>
</evidence>
<evidence type="ECO:0000313" key="11">
    <source>
        <dbReference type="EMBL" id="ACM31417.1"/>
    </source>
</evidence>
<dbReference type="SUPFAM" id="SSF53686">
    <property type="entry name" value="Tryptophan synthase beta subunit-like PLP-dependent enzymes"/>
    <property type="match status" value="1"/>
</dbReference>
<accession>B9JQJ8</accession>
<organism evidence="11 12">
    <name type="scientific">Rhizobium rhizogenes (strain K84 / ATCC BAA-868)</name>
    <name type="common">Agrobacterium radiobacter</name>
    <dbReference type="NCBI Taxonomy" id="311403"/>
    <lineage>
        <taxon>Bacteria</taxon>
        <taxon>Pseudomonadati</taxon>
        <taxon>Pseudomonadota</taxon>
        <taxon>Alphaproteobacteria</taxon>
        <taxon>Hyphomicrobiales</taxon>
        <taxon>Rhizobiaceae</taxon>
        <taxon>Rhizobium/Agrobacterium group</taxon>
        <taxon>Rhizobium</taxon>
    </lineage>
</organism>
<feature type="domain" description="Tryptophan synthase beta chain-like PALP" evidence="10">
    <location>
        <begin position="53"/>
        <end position="336"/>
    </location>
</feature>
<evidence type="ECO:0000256" key="6">
    <source>
        <dbReference type="ARBA" id="ARBA00022898"/>
    </source>
</evidence>
<evidence type="ECO:0000256" key="8">
    <source>
        <dbReference type="ARBA" id="ARBA00047931"/>
    </source>
</evidence>
<evidence type="ECO:0000259" key="10">
    <source>
        <dbReference type="Pfam" id="PF00291"/>
    </source>
</evidence>
<keyword evidence="11" id="KW-0614">Plasmid</keyword>
<evidence type="ECO:0000256" key="5">
    <source>
        <dbReference type="ARBA" id="ARBA00022679"/>
    </source>
</evidence>
<feature type="region of interest" description="Disordered" evidence="9">
    <location>
        <begin position="18"/>
        <end position="42"/>
    </location>
</feature>
<keyword evidence="7" id="KW-0198">Cysteine biosynthesis</keyword>
<dbReference type="InterPro" id="IPR050214">
    <property type="entry name" value="Cys_Synth/Cystath_Beta-Synth"/>
</dbReference>
<comment type="similarity">
    <text evidence="2">Belongs to the cysteine synthase/cystathionine beta-synthase family.</text>
</comment>
<proteinExistence type="inferred from homology"/>
<dbReference type="InterPro" id="IPR001926">
    <property type="entry name" value="TrpB-like_PALP"/>
</dbReference>
<comment type="cofactor">
    <cofactor evidence="1">
        <name>pyridoxal 5'-phosphate</name>
        <dbReference type="ChEBI" id="CHEBI:597326"/>
    </cofactor>
</comment>
<sequence>MSGVNPLSSSNASVAAIPAPYPDLEKGKAPQTGNRNEVSASPTAKAARFFGSGIGGTPTLELPADLAGGRGVFAKLEKYNPYSSIKDRPAWYMLAGAEARGQLVPGTGTVVEATSGNTGIALAGFARARGYRCIIVLPDSASKERIELLKFFGAELELTPSEAGYTAAIEKAQQLRDATPGAWFACQHENADNVLAHYETTGPELWRDLSGNIDILVCGVGTGGTISGIGKYLKEKNPEIKIIAVEPSRSAVLSGKLGGIHRIPGLNGGFVAATTDRALIDEIVTVDDEDAWVMARKLAAAGIVAGISSGAVTHVCRHVRQRAAVAGARIATIFPDSGERYVSLLSS</sequence>
<dbReference type="PANTHER" id="PTHR10314">
    <property type="entry name" value="CYSTATHIONINE BETA-SYNTHASE"/>
    <property type="match status" value="1"/>
</dbReference>
<comment type="catalytic activity">
    <reaction evidence="8">
        <text>O-acetyl-L-serine + hydrogen sulfide = L-cysteine + acetate</text>
        <dbReference type="Rhea" id="RHEA:14829"/>
        <dbReference type="ChEBI" id="CHEBI:29919"/>
        <dbReference type="ChEBI" id="CHEBI:30089"/>
        <dbReference type="ChEBI" id="CHEBI:35235"/>
        <dbReference type="ChEBI" id="CHEBI:58340"/>
        <dbReference type="EC" id="2.5.1.47"/>
    </reaction>
</comment>
<evidence type="ECO:0000313" key="12">
    <source>
        <dbReference type="Proteomes" id="UP000001600"/>
    </source>
</evidence>
<dbReference type="Proteomes" id="UP000001600">
    <property type="component" value="Plasmid pAtK84c"/>
</dbReference>
<dbReference type="RefSeq" id="WP_012653409.1">
    <property type="nucleotide sequence ID" value="NC_011987.1"/>
</dbReference>
<dbReference type="FunFam" id="3.40.50.1100:FF:000006">
    <property type="entry name" value="Cysteine synthase"/>
    <property type="match status" value="1"/>
</dbReference>
<keyword evidence="4" id="KW-0028">Amino-acid biosynthesis</keyword>
<evidence type="ECO:0000256" key="3">
    <source>
        <dbReference type="ARBA" id="ARBA00012681"/>
    </source>
</evidence>
<keyword evidence="6" id="KW-0663">Pyridoxal phosphate</keyword>
<dbReference type="Gene3D" id="3.40.50.1100">
    <property type="match status" value="2"/>
</dbReference>
<protein>
    <recommendedName>
        <fullName evidence="3">cysteine synthase</fullName>
        <ecNumber evidence="3">2.5.1.47</ecNumber>
    </recommendedName>
</protein>
<evidence type="ECO:0000256" key="9">
    <source>
        <dbReference type="SAM" id="MobiDB-lite"/>
    </source>
</evidence>
<feature type="compositionally biased region" description="Polar residues" evidence="9">
    <location>
        <begin position="31"/>
        <end position="42"/>
    </location>
</feature>
<keyword evidence="5" id="KW-0808">Transferase</keyword>
<dbReference type="Pfam" id="PF00291">
    <property type="entry name" value="PALP"/>
    <property type="match status" value="1"/>
</dbReference>
<name>B9JQJ8_RHIR8</name>
<evidence type="ECO:0000256" key="7">
    <source>
        <dbReference type="ARBA" id="ARBA00023192"/>
    </source>
</evidence>
<dbReference type="CDD" id="cd01561">
    <property type="entry name" value="CBS_like"/>
    <property type="match status" value="1"/>
</dbReference>
<evidence type="ECO:0000256" key="2">
    <source>
        <dbReference type="ARBA" id="ARBA00007103"/>
    </source>
</evidence>
<geneLocation type="plasmid" evidence="11 12">
    <name>pAtK84c</name>
</geneLocation>
<dbReference type="HOGENOM" id="CLU_021018_1_0_5"/>